<dbReference type="SUPFAM" id="SSF56112">
    <property type="entry name" value="Protein kinase-like (PK-like)"/>
    <property type="match status" value="1"/>
</dbReference>
<dbReference type="EMBL" id="JBHTGP010000006">
    <property type="protein sequence ID" value="MFD0685938.1"/>
    <property type="molecule type" value="Genomic_DNA"/>
</dbReference>
<proteinExistence type="predicted"/>
<dbReference type="RefSeq" id="WP_131758599.1">
    <property type="nucleotide sequence ID" value="NZ_CAACUY010000055.1"/>
</dbReference>
<gene>
    <name evidence="1" type="ORF">ACFQZM_15650</name>
</gene>
<reference evidence="2" key="1">
    <citation type="journal article" date="2019" name="Int. J. Syst. Evol. Microbiol.">
        <title>The Global Catalogue of Microorganisms (GCM) 10K type strain sequencing project: providing services to taxonomists for standard genome sequencing and annotation.</title>
        <authorList>
            <consortium name="The Broad Institute Genomics Platform"/>
            <consortium name="The Broad Institute Genome Sequencing Center for Infectious Disease"/>
            <person name="Wu L."/>
            <person name="Ma J."/>
        </authorList>
    </citation>
    <scope>NUCLEOTIDE SEQUENCE [LARGE SCALE GENOMIC DNA]</scope>
    <source>
        <strain evidence="2">JCM 9371</strain>
    </source>
</reference>
<evidence type="ECO:0008006" key="3">
    <source>
        <dbReference type="Google" id="ProtNLM"/>
    </source>
</evidence>
<protein>
    <recommendedName>
        <fullName evidence="3">Aminoglycoside phosphotransferase</fullName>
    </recommendedName>
</protein>
<sequence length="265" mass="29811">MTDRLNWESVRDLIEEMTGPIQAAEPVADGLNSQIAVAVRTSRGRTFVKGLRDDHPRVWTQECEKRINPYVRHLSATLQWAVERDGWNLLGFEHLDGHAANYSPGSRDLPTIADALRRLQDVPCPDVPMKRAEQRWAAYTDTPDLFAGDRLLHTEWTPTNVLIGDRAHILDWAWPTRGAAWIDPACWAVWLIASGHTPAQAEAWAACLPSWNDAPRPGVDAFVRAQAAMWADIASADPEPWIQRLADAGRHWDTHRSAQPSTQLR</sequence>
<evidence type="ECO:0000313" key="1">
    <source>
        <dbReference type="EMBL" id="MFD0685938.1"/>
    </source>
</evidence>
<evidence type="ECO:0000313" key="2">
    <source>
        <dbReference type="Proteomes" id="UP001597063"/>
    </source>
</evidence>
<keyword evidence="2" id="KW-1185">Reference proteome</keyword>
<comment type="caution">
    <text evidence="1">The sequence shown here is derived from an EMBL/GenBank/DDBJ whole genome shotgun (WGS) entry which is preliminary data.</text>
</comment>
<dbReference type="Proteomes" id="UP001597063">
    <property type="component" value="Unassembled WGS sequence"/>
</dbReference>
<organism evidence="1 2">
    <name type="scientific">Actinomadura fibrosa</name>
    <dbReference type="NCBI Taxonomy" id="111802"/>
    <lineage>
        <taxon>Bacteria</taxon>
        <taxon>Bacillati</taxon>
        <taxon>Actinomycetota</taxon>
        <taxon>Actinomycetes</taxon>
        <taxon>Streptosporangiales</taxon>
        <taxon>Thermomonosporaceae</taxon>
        <taxon>Actinomadura</taxon>
    </lineage>
</organism>
<accession>A0ABW2XHJ2</accession>
<name>A0ABW2XHJ2_9ACTN</name>
<dbReference type="InterPro" id="IPR011009">
    <property type="entry name" value="Kinase-like_dom_sf"/>
</dbReference>